<accession>A0A8H4PFZ7</accession>
<dbReference type="Proteomes" id="UP000554235">
    <property type="component" value="Unassembled WGS sequence"/>
</dbReference>
<comment type="caution">
    <text evidence="2">The sequence shown here is derived from an EMBL/GenBank/DDBJ whole genome shotgun (WGS) entry which is preliminary data.</text>
</comment>
<evidence type="ECO:0000256" key="1">
    <source>
        <dbReference type="SAM" id="MobiDB-lite"/>
    </source>
</evidence>
<evidence type="ECO:0000313" key="3">
    <source>
        <dbReference type="Proteomes" id="UP000554235"/>
    </source>
</evidence>
<name>A0A8H4PFZ7_9HYPO</name>
<feature type="compositionally biased region" description="Polar residues" evidence="1">
    <location>
        <begin position="588"/>
        <end position="600"/>
    </location>
</feature>
<dbReference type="PANTHER" id="PTHR14187:SF5">
    <property type="entry name" value="HEAT SHOCK 70 KDA PROTEIN 12A"/>
    <property type="match status" value="1"/>
</dbReference>
<organism evidence="2 3">
    <name type="scientific">Fusarium albosuccineum</name>
    <dbReference type="NCBI Taxonomy" id="1237068"/>
    <lineage>
        <taxon>Eukaryota</taxon>
        <taxon>Fungi</taxon>
        <taxon>Dikarya</taxon>
        <taxon>Ascomycota</taxon>
        <taxon>Pezizomycotina</taxon>
        <taxon>Sordariomycetes</taxon>
        <taxon>Hypocreomycetidae</taxon>
        <taxon>Hypocreales</taxon>
        <taxon>Nectriaceae</taxon>
        <taxon>Fusarium</taxon>
        <taxon>Fusarium decemcellulare species complex</taxon>
    </lineage>
</organism>
<dbReference type="AlphaFoldDB" id="A0A8H4PFZ7"/>
<proteinExistence type="predicted"/>
<dbReference type="EMBL" id="JAADYS010002205">
    <property type="protein sequence ID" value="KAF4459287.1"/>
    <property type="molecule type" value="Genomic_DNA"/>
</dbReference>
<reference evidence="2 3" key="1">
    <citation type="submission" date="2020-01" db="EMBL/GenBank/DDBJ databases">
        <title>Identification and distribution of gene clusters putatively required for synthesis of sphingolipid metabolism inhibitors in phylogenetically diverse species of the filamentous fungus Fusarium.</title>
        <authorList>
            <person name="Kim H.-S."/>
            <person name="Busman M."/>
            <person name="Brown D.W."/>
            <person name="Divon H."/>
            <person name="Uhlig S."/>
            <person name="Proctor R.H."/>
        </authorList>
    </citation>
    <scope>NUCLEOTIDE SEQUENCE [LARGE SCALE GENOMIC DNA]</scope>
    <source>
        <strain evidence="2 3">NRRL 20459</strain>
    </source>
</reference>
<gene>
    <name evidence="2" type="ORF">FALBO_13958</name>
</gene>
<dbReference type="SUPFAM" id="SSF53067">
    <property type="entry name" value="Actin-like ATPase domain"/>
    <property type="match status" value="2"/>
</dbReference>
<sequence length="634" mass="71002">MASTAESSAPTLVVGIDFGTTYSGVAWSSSARKNKPKPVTNWKTLKNFNSDKEKVPSAIHYDENSEEGPAWGYAVPLDENVLRWFKLLIIDEKDLPSKIRGSPQINTARARLLQLNKTPTEAIGDYLRAVWKHSRESIVRSVGQRMFKISRLHIIVTLPAIWPLYARIRMEEAMEVAGFCVPRPAGETTIDYISEPEAAALACLHETSEGAELKACLTLLLRVLISQLTSLRLAIISSSVTPVDIITYTVLKTHPLTVRESVKGDGDLCGAMFLDESFRVILKKLIPKDILEKMEHNDINKIMNDEWEHGIKPSVSKDSKPWDIPLPFAGTTNGRFHPAKISIKASVIRDMVYSPQVAKIKVLVAEQIRQFVILVGGFGRSTYLHECLEANLGGKIDILQDEGSGPWTAVVRGAVLHGQMRRGMSDSVAIAVESRICRYSYGTLVDIIPFEDELHAPQDRHFCPVNNVFLAANQTRWFVHVGEAVSTYKPISYQFWQDLSSPDDDIFVDIVISAAATPPMRKDKTVKPLHTIRISRIPNWDKLPSWTNKKGEEFRRVDYELRMISDGPTLEFSVRHNNRRLGAQNVSFETIDSSETQGSSALAPKSRTKQMSSRPDPDYVEGSDSDEEDDLFVE</sequence>
<evidence type="ECO:0000313" key="2">
    <source>
        <dbReference type="EMBL" id="KAF4459287.1"/>
    </source>
</evidence>
<dbReference type="CDD" id="cd10170">
    <property type="entry name" value="ASKHA_NBD_HSP70"/>
    <property type="match status" value="1"/>
</dbReference>
<feature type="region of interest" description="Disordered" evidence="1">
    <location>
        <begin position="588"/>
        <end position="634"/>
    </location>
</feature>
<dbReference type="Gene3D" id="3.30.420.40">
    <property type="match status" value="1"/>
</dbReference>
<dbReference type="InterPro" id="IPR043129">
    <property type="entry name" value="ATPase_NBD"/>
</dbReference>
<feature type="compositionally biased region" description="Acidic residues" evidence="1">
    <location>
        <begin position="618"/>
        <end position="634"/>
    </location>
</feature>
<keyword evidence="2" id="KW-0346">Stress response</keyword>
<dbReference type="PANTHER" id="PTHR14187">
    <property type="entry name" value="ALPHA KINASE/ELONGATION FACTOR 2 KINASE"/>
    <property type="match status" value="1"/>
</dbReference>
<dbReference type="OrthoDB" id="2963168at2759"/>
<keyword evidence="3" id="KW-1185">Reference proteome</keyword>
<protein>
    <submittedName>
        <fullName evidence="2">Heat shock 70 kDa 12B</fullName>
    </submittedName>
</protein>